<dbReference type="SMART" id="SM00220">
    <property type="entry name" value="S_TKc"/>
    <property type="match status" value="1"/>
</dbReference>
<keyword evidence="4" id="KW-0723">Serine/threonine-protein kinase</keyword>
<dbReference type="GO" id="GO:0004674">
    <property type="term" value="F:protein serine/threonine kinase activity"/>
    <property type="evidence" value="ECO:0007669"/>
    <property type="project" value="UniProtKB-KW"/>
</dbReference>
<accession>A0A6A6FF21</accession>
<dbReference type="PROSITE" id="PS50011">
    <property type="entry name" value="PROTEIN_KINASE_DOM"/>
    <property type="match status" value="1"/>
</dbReference>
<feature type="non-terminal residue" evidence="6">
    <location>
        <position position="369"/>
    </location>
</feature>
<feature type="binding site" evidence="3">
    <location>
        <position position="112"/>
    </location>
    <ligand>
        <name>ATP</name>
        <dbReference type="ChEBI" id="CHEBI:30616"/>
    </ligand>
</feature>
<dbReference type="PROSITE" id="PS00107">
    <property type="entry name" value="PROTEIN_KINASE_ATP"/>
    <property type="match status" value="1"/>
</dbReference>
<dbReference type="PANTHER" id="PTHR24347">
    <property type="entry name" value="SERINE/THREONINE-PROTEIN KINASE"/>
    <property type="match status" value="1"/>
</dbReference>
<dbReference type="SUPFAM" id="SSF56112">
    <property type="entry name" value="Protein kinase-like (PK-like)"/>
    <property type="match status" value="1"/>
</dbReference>
<dbReference type="InterPro" id="IPR000719">
    <property type="entry name" value="Prot_kinase_dom"/>
</dbReference>
<evidence type="ECO:0000256" key="1">
    <source>
        <dbReference type="ARBA" id="ARBA00022741"/>
    </source>
</evidence>
<dbReference type="InterPro" id="IPR017441">
    <property type="entry name" value="Protein_kinase_ATP_BS"/>
</dbReference>
<keyword evidence="4" id="KW-0808">Transferase</keyword>
<keyword evidence="7" id="KW-1185">Reference proteome</keyword>
<dbReference type="Proteomes" id="UP000799539">
    <property type="component" value="Unassembled WGS sequence"/>
</dbReference>
<evidence type="ECO:0000256" key="2">
    <source>
        <dbReference type="ARBA" id="ARBA00022840"/>
    </source>
</evidence>
<reference evidence="6" key="1">
    <citation type="journal article" date="2020" name="Stud. Mycol.">
        <title>101 Dothideomycetes genomes: a test case for predicting lifestyles and emergence of pathogens.</title>
        <authorList>
            <person name="Haridas S."/>
            <person name="Albert R."/>
            <person name="Binder M."/>
            <person name="Bloem J."/>
            <person name="Labutti K."/>
            <person name="Salamov A."/>
            <person name="Andreopoulos B."/>
            <person name="Baker S."/>
            <person name="Barry K."/>
            <person name="Bills G."/>
            <person name="Bluhm B."/>
            <person name="Cannon C."/>
            <person name="Castanera R."/>
            <person name="Culley D."/>
            <person name="Daum C."/>
            <person name="Ezra D."/>
            <person name="Gonzalez J."/>
            <person name="Henrissat B."/>
            <person name="Kuo A."/>
            <person name="Liang C."/>
            <person name="Lipzen A."/>
            <person name="Lutzoni F."/>
            <person name="Magnuson J."/>
            <person name="Mondo S."/>
            <person name="Nolan M."/>
            <person name="Ohm R."/>
            <person name="Pangilinan J."/>
            <person name="Park H.-J."/>
            <person name="Ramirez L."/>
            <person name="Alfaro M."/>
            <person name="Sun H."/>
            <person name="Tritt A."/>
            <person name="Yoshinaga Y."/>
            <person name="Zwiers L.-H."/>
            <person name="Turgeon B."/>
            <person name="Goodwin S."/>
            <person name="Spatafora J."/>
            <person name="Crous P."/>
            <person name="Grigoriev I."/>
        </authorList>
    </citation>
    <scope>NUCLEOTIDE SEQUENCE</scope>
    <source>
        <strain evidence="6">SCOH1-5</strain>
    </source>
</reference>
<evidence type="ECO:0000259" key="5">
    <source>
        <dbReference type="PROSITE" id="PS50011"/>
    </source>
</evidence>
<evidence type="ECO:0000313" key="6">
    <source>
        <dbReference type="EMBL" id="KAF2212005.1"/>
    </source>
</evidence>
<organism evidence="6 7">
    <name type="scientific">Cercospora zeae-maydis SCOH1-5</name>
    <dbReference type="NCBI Taxonomy" id="717836"/>
    <lineage>
        <taxon>Eukaryota</taxon>
        <taxon>Fungi</taxon>
        <taxon>Dikarya</taxon>
        <taxon>Ascomycota</taxon>
        <taxon>Pezizomycotina</taxon>
        <taxon>Dothideomycetes</taxon>
        <taxon>Dothideomycetidae</taxon>
        <taxon>Mycosphaerellales</taxon>
        <taxon>Mycosphaerellaceae</taxon>
        <taxon>Cercospora</taxon>
    </lineage>
</organism>
<keyword evidence="1 3" id="KW-0547">Nucleotide-binding</keyword>
<keyword evidence="2 3" id="KW-0067">ATP-binding</keyword>
<dbReference type="GO" id="GO:0005524">
    <property type="term" value="F:ATP binding"/>
    <property type="evidence" value="ECO:0007669"/>
    <property type="project" value="UniProtKB-UniRule"/>
</dbReference>
<dbReference type="Gene3D" id="1.10.510.10">
    <property type="entry name" value="Transferase(Phosphotransferase) domain 1"/>
    <property type="match status" value="1"/>
</dbReference>
<evidence type="ECO:0000256" key="3">
    <source>
        <dbReference type="PROSITE-ProRule" id="PRU10141"/>
    </source>
</evidence>
<evidence type="ECO:0000256" key="4">
    <source>
        <dbReference type="RuleBase" id="RU000304"/>
    </source>
</evidence>
<dbReference type="InterPro" id="IPR008271">
    <property type="entry name" value="Ser/Thr_kinase_AS"/>
</dbReference>
<protein>
    <recommendedName>
        <fullName evidence="5">Protein kinase domain-containing protein</fullName>
    </recommendedName>
</protein>
<dbReference type="Gene3D" id="3.30.200.20">
    <property type="entry name" value="Phosphorylase Kinase, domain 1"/>
    <property type="match status" value="1"/>
</dbReference>
<name>A0A6A6FF21_9PEZI</name>
<keyword evidence="4" id="KW-0418">Kinase</keyword>
<feature type="domain" description="Protein kinase" evidence="5">
    <location>
        <begin position="83"/>
        <end position="359"/>
    </location>
</feature>
<gene>
    <name evidence="6" type="ORF">CERZMDRAFT_42444</name>
</gene>
<sequence>MVWARVLSNNSIIFRRNGLDGLDGGILVSKDHGTFLVNEGDAIQLTNTVWLDFEFSNNGHKSNPPRLDLSQRAEVSIFAHRYRLTTRVLGVGGYAAVYVANDEKTGKQVACKIVKQPNSLNEDHTLRQVCKATNESVAREFNILKAVSHPNIMTLEAVISTPYNVYIFQDLITGGDLMSYLQRTGKLTEAQTAIIIRQLLEAVKYLHAHGIVHRDIKPENILMTSWRDGGRIVLTDFGQARPIVAPQTADKKASLARLRKQASEEGLQVRGHYSKAIDIWSVGCVACALLAHDVLFPDDGHDTIRDLSKEDYDKRMEEFNSGEQWEHIGRRAKEFIRGCLEIDEEHRLTATQALDCEWFTHRHYRAEMD</sequence>
<dbReference type="Pfam" id="PF00069">
    <property type="entry name" value="Pkinase"/>
    <property type="match status" value="1"/>
</dbReference>
<comment type="similarity">
    <text evidence="4">Belongs to the protein kinase superfamily.</text>
</comment>
<dbReference type="AlphaFoldDB" id="A0A6A6FF21"/>
<dbReference type="OrthoDB" id="74764at2759"/>
<dbReference type="PROSITE" id="PS00108">
    <property type="entry name" value="PROTEIN_KINASE_ST"/>
    <property type="match status" value="1"/>
</dbReference>
<dbReference type="InterPro" id="IPR011009">
    <property type="entry name" value="Kinase-like_dom_sf"/>
</dbReference>
<dbReference type="EMBL" id="ML992674">
    <property type="protein sequence ID" value="KAF2212005.1"/>
    <property type="molecule type" value="Genomic_DNA"/>
</dbReference>
<proteinExistence type="inferred from homology"/>
<evidence type="ECO:0000313" key="7">
    <source>
        <dbReference type="Proteomes" id="UP000799539"/>
    </source>
</evidence>